<dbReference type="KEGG" id="tep:TepRe1_2320"/>
<dbReference type="Pfam" id="PF09639">
    <property type="entry name" value="YjcQ"/>
    <property type="match status" value="1"/>
</dbReference>
<protein>
    <submittedName>
        <fullName evidence="1">YjcQ domain-containing protein</fullName>
    </submittedName>
</protein>
<dbReference type="OrthoDB" id="1867478at2"/>
<dbReference type="EMBL" id="HF563609">
    <property type="protein sequence ID" value="CCP27347.1"/>
    <property type="molecule type" value="Genomic_DNA"/>
</dbReference>
<dbReference type="KEGG" id="tae:TepiRe1_2493"/>
<keyword evidence="2" id="KW-1185">Reference proteome</keyword>
<proteinExistence type="predicted"/>
<dbReference type="InterPro" id="IPR018597">
    <property type="entry name" value="Phage_Tuc2009_YjcQ"/>
</dbReference>
<gene>
    <name evidence="1" type="ordered locus">TEPIRE1_2493</name>
</gene>
<evidence type="ECO:0000313" key="2">
    <source>
        <dbReference type="Proteomes" id="UP000010802"/>
    </source>
</evidence>
<dbReference type="SUPFAM" id="SSF46785">
    <property type="entry name" value="Winged helix' DNA-binding domain"/>
    <property type="match status" value="1"/>
</dbReference>
<dbReference type="STRING" id="1209989.TepRe1_2320"/>
<accession>L0S682</accession>
<dbReference type="InterPro" id="IPR036388">
    <property type="entry name" value="WH-like_DNA-bd_sf"/>
</dbReference>
<dbReference type="InterPro" id="IPR036390">
    <property type="entry name" value="WH_DNA-bd_sf"/>
</dbReference>
<reference evidence="2" key="1">
    <citation type="journal article" date="2013" name="Genome Announc.">
        <title>First genome sequence of a syntrophic acetate-oxidizing bacterium, Tepidanaerobacter acetatoxydans strain Re1.</title>
        <authorList>
            <person name="Manzoor S."/>
            <person name="Bongcam-Rudloff E."/>
            <person name="Schnurer A."/>
            <person name="Muller B."/>
        </authorList>
    </citation>
    <scope>NUCLEOTIDE SEQUENCE [LARGE SCALE GENOMIC DNA]</scope>
    <source>
        <strain evidence="2">Re1</strain>
    </source>
</reference>
<dbReference type="PATRIC" id="fig|1209989.3.peg.2866"/>
<dbReference type="AlphaFoldDB" id="F4LSP5"/>
<name>F4LSP5_TEPAE</name>
<accession>F4LSP5</accession>
<dbReference type="RefSeq" id="WP_013779354.1">
    <property type="nucleotide sequence ID" value="NC_015519.1"/>
</dbReference>
<organism evidence="1 2">
    <name type="scientific">Tepidanaerobacter acetatoxydans (strain DSM 21804 / JCM 16047 / Re1)</name>
    <dbReference type="NCBI Taxonomy" id="1209989"/>
    <lineage>
        <taxon>Bacteria</taxon>
        <taxon>Bacillati</taxon>
        <taxon>Bacillota</taxon>
        <taxon>Clostridia</taxon>
        <taxon>Thermosediminibacterales</taxon>
        <taxon>Tepidanaerobacteraceae</taxon>
        <taxon>Tepidanaerobacter</taxon>
    </lineage>
</organism>
<evidence type="ECO:0000313" key="1">
    <source>
        <dbReference type="EMBL" id="CCP27347.1"/>
    </source>
</evidence>
<dbReference type="HOGENOM" id="CLU_144030_0_0_9"/>
<dbReference type="eggNOG" id="ENOG50331DM">
    <property type="taxonomic scope" value="Bacteria"/>
</dbReference>
<dbReference type="Gene3D" id="1.10.10.10">
    <property type="entry name" value="Winged helix-like DNA-binding domain superfamily/Winged helix DNA-binding domain"/>
    <property type="match status" value="1"/>
</dbReference>
<dbReference type="Proteomes" id="UP000010802">
    <property type="component" value="Chromosome"/>
</dbReference>
<sequence length="108" mass="12217">MKTQDVVYKILQKLDETLDENNPDFTDLSPESLGISEERRNYILEMMQDAGLIKGVNFIRDGNNRAPIMAFLDNMKITLKGIEYLAENSSTAKILRAAKEIKDLIPGI</sequence>